<accession>A0A6J0PAS1</accession>
<evidence type="ECO:0000256" key="2">
    <source>
        <dbReference type="ARBA" id="ARBA00023043"/>
    </source>
</evidence>
<keyword evidence="2 3" id="KW-0040">ANK repeat</keyword>
<dbReference type="PANTHER" id="PTHR24203">
    <property type="entry name" value="ANKYRIN REPEAT FAMILY PROTEIN"/>
    <property type="match status" value="1"/>
</dbReference>
<evidence type="ECO:0000313" key="6">
    <source>
        <dbReference type="RefSeq" id="XP_019701580.1"/>
    </source>
</evidence>
<dbReference type="InterPro" id="IPR002110">
    <property type="entry name" value="Ankyrin_rpt"/>
</dbReference>
<dbReference type="Pfam" id="PF12796">
    <property type="entry name" value="Ank_2"/>
    <property type="match status" value="1"/>
</dbReference>
<sequence length="391" mass="43740">MPPPSSLLLPLKSPLQLPSLPASLSRFQSKRHPAPSPFTKPFFPRSFTPLAANPTSFPYSFPPNPFRNPDQEAREIPTLGGGDDDEDDELIVGDCLVFEEGAFEDGDPSPTPDPGREVERPRRRKPAAAKAASALEHENLVPEKWKEAVEEINLTKKEKRKISHQLKFGSRLERRKPPPLPDIEEYNAYREMKLSQLNPVVLDNPREFALEKEAVVPPEPGGGRVAPRNPRLELGGGTLENIMDFFNSGDYVPEGIDDDKMPQGRRKLFTKDEKVLLNKRMPTLAEATSSKWLPLHTLAASGEFYLLDALLKHNVDINAINKDGLSAIHRAILCKKQAIFNYLLRNSANPFVRDRDGATLIHYAVQTAASQTIKILLLYNVDINLSDYVCL</sequence>
<dbReference type="Gene3D" id="1.25.40.20">
    <property type="entry name" value="Ankyrin repeat-containing domain"/>
    <property type="match status" value="1"/>
</dbReference>
<evidence type="ECO:0000313" key="5">
    <source>
        <dbReference type="Proteomes" id="UP000504607"/>
    </source>
</evidence>
<name>A0A6J0PAS1_ELAGV</name>
<dbReference type="InterPro" id="IPR036770">
    <property type="entry name" value="Ankyrin_rpt-contain_sf"/>
</dbReference>
<feature type="region of interest" description="Disordered" evidence="4">
    <location>
        <begin position="54"/>
        <end position="88"/>
    </location>
</feature>
<proteinExistence type="predicted"/>
<evidence type="ECO:0000256" key="4">
    <source>
        <dbReference type="SAM" id="MobiDB-lite"/>
    </source>
</evidence>
<dbReference type="OrthoDB" id="781535at2759"/>
<organism evidence="5 6">
    <name type="scientific">Elaeis guineensis var. tenera</name>
    <name type="common">Oil palm</name>
    <dbReference type="NCBI Taxonomy" id="51953"/>
    <lineage>
        <taxon>Eukaryota</taxon>
        <taxon>Viridiplantae</taxon>
        <taxon>Streptophyta</taxon>
        <taxon>Embryophyta</taxon>
        <taxon>Tracheophyta</taxon>
        <taxon>Spermatophyta</taxon>
        <taxon>Magnoliopsida</taxon>
        <taxon>Liliopsida</taxon>
        <taxon>Arecaceae</taxon>
        <taxon>Arecoideae</taxon>
        <taxon>Cocoseae</taxon>
        <taxon>Elaeidinae</taxon>
        <taxon>Elaeis</taxon>
    </lineage>
</organism>
<dbReference type="FunCoup" id="A0A6J0PAS1">
    <property type="interactions" value="3172"/>
</dbReference>
<keyword evidence="1" id="KW-0677">Repeat</keyword>
<feature type="region of interest" description="Disordered" evidence="4">
    <location>
        <begin position="100"/>
        <end position="135"/>
    </location>
</feature>
<dbReference type="AlphaFoldDB" id="A0A6J0PAS1"/>
<dbReference type="PROSITE" id="PS50088">
    <property type="entry name" value="ANK_REPEAT"/>
    <property type="match status" value="3"/>
</dbReference>
<keyword evidence="5" id="KW-1185">Reference proteome</keyword>
<dbReference type="InParanoid" id="A0A6J0PAS1"/>
<reference evidence="6" key="1">
    <citation type="submission" date="2025-08" db="UniProtKB">
        <authorList>
            <consortium name="RefSeq"/>
        </authorList>
    </citation>
    <scope>IDENTIFICATION</scope>
</reference>
<dbReference type="SMART" id="SM00248">
    <property type="entry name" value="ANK"/>
    <property type="match status" value="3"/>
</dbReference>
<evidence type="ECO:0000256" key="1">
    <source>
        <dbReference type="ARBA" id="ARBA00022737"/>
    </source>
</evidence>
<dbReference type="PROSITE" id="PS50297">
    <property type="entry name" value="ANK_REP_REGION"/>
    <property type="match status" value="1"/>
</dbReference>
<gene>
    <name evidence="6" type="primary">LOC105061219</name>
</gene>
<dbReference type="SUPFAM" id="SSF48403">
    <property type="entry name" value="Ankyrin repeat"/>
    <property type="match status" value="1"/>
</dbReference>
<dbReference type="RefSeq" id="XP_019701580.1">
    <property type="nucleotide sequence ID" value="XM_019846021.2"/>
</dbReference>
<dbReference type="FunFam" id="1.25.40.20:FF:000461">
    <property type="entry name" value="Ankyrin repeat domain-containing protein, chloroplastic"/>
    <property type="match status" value="1"/>
</dbReference>
<feature type="repeat" description="ANK" evidence="3">
    <location>
        <begin position="290"/>
        <end position="322"/>
    </location>
</feature>
<feature type="repeat" description="ANK" evidence="3">
    <location>
        <begin position="323"/>
        <end position="355"/>
    </location>
</feature>
<feature type="region of interest" description="Disordered" evidence="4">
    <location>
        <begin position="22"/>
        <end position="41"/>
    </location>
</feature>
<protein>
    <submittedName>
        <fullName evidence="6">Ankyrin repeat domain-containing protein, chloroplastic</fullName>
    </submittedName>
</protein>
<feature type="repeat" description="ANK" evidence="3">
    <location>
        <begin position="356"/>
        <end position="388"/>
    </location>
</feature>
<dbReference type="Proteomes" id="UP000504607">
    <property type="component" value="Unplaced"/>
</dbReference>
<evidence type="ECO:0000256" key="3">
    <source>
        <dbReference type="PROSITE-ProRule" id="PRU00023"/>
    </source>
</evidence>
<dbReference type="PANTHER" id="PTHR24203:SF86">
    <property type="entry name" value="PROTEASOME 26S SUBUNIT, NON-ATPASE 10"/>
    <property type="match status" value="1"/>
</dbReference>